<feature type="transmembrane region" description="Helical" evidence="7">
    <location>
        <begin position="286"/>
        <end position="307"/>
    </location>
</feature>
<dbReference type="SUPFAM" id="SSF103473">
    <property type="entry name" value="MFS general substrate transporter"/>
    <property type="match status" value="1"/>
</dbReference>
<feature type="region of interest" description="Disordered" evidence="6">
    <location>
        <begin position="1"/>
        <end position="25"/>
    </location>
</feature>
<feature type="transmembrane region" description="Helical" evidence="7">
    <location>
        <begin position="45"/>
        <end position="66"/>
    </location>
</feature>
<dbReference type="GO" id="GO:0005886">
    <property type="term" value="C:plasma membrane"/>
    <property type="evidence" value="ECO:0007669"/>
    <property type="project" value="UniProtKB-SubCell"/>
</dbReference>
<evidence type="ECO:0000256" key="3">
    <source>
        <dbReference type="ARBA" id="ARBA00022692"/>
    </source>
</evidence>
<evidence type="ECO:0000256" key="2">
    <source>
        <dbReference type="ARBA" id="ARBA00022475"/>
    </source>
</evidence>
<keyword evidence="3 7" id="KW-0812">Transmembrane</keyword>
<protein>
    <submittedName>
        <fullName evidence="8">MFS transporter</fullName>
    </submittedName>
</protein>
<name>A0AB39SK28_9ACTN</name>
<organism evidence="8">
    <name type="scientific">Streptomyces sp. R35</name>
    <dbReference type="NCBI Taxonomy" id="3238630"/>
    <lineage>
        <taxon>Bacteria</taxon>
        <taxon>Bacillati</taxon>
        <taxon>Actinomycetota</taxon>
        <taxon>Actinomycetes</taxon>
        <taxon>Kitasatosporales</taxon>
        <taxon>Streptomycetaceae</taxon>
        <taxon>Streptomyces</taxon>
    </lineage>
</organism>
<evidence type="ECO:0000256" key="1">
    <source>
        <dbReference type="ARBA" id="ARBA00004651"/>
    </source>
</evidence>
<dbReference type="InterPro" id="IPR011701">
    <property type="entry name" value="MFS"/>
</dbReference>
<dbReference type="PANTHER" id="PTHR23513:SF11">
    <property type="entry name" value="STAPHYLOFERRIN A TRANSPORTER"/>
    <property type="match status" value="1"/>
</dbReference>
<feature type="transmembrane region" description="Helical" evidence="7">
    <location>
        <begin position="314"/>
        <end position="332"/>
    </location>
</feature>
<keyword evidence="2" id="KW-1003">Cell membrane</keyword>
<dbReference type="RefSeq" id="WP_369264384.1">
    <property type="nucleotide sequence ID" value="NZ_CP163440.1"/>
</dbReference>
<dbReference type="Pfam" id="PF07690">
    <property type="entry name" value="MFS_1"/>
    <property type="match status" value="1"/>
</dbReference>
<accession>A0AB39SK28</accession>
<gene>
    <name evidence="8" type="ORF">AB5J50_45275</name>
</gene>
<evidence type="ECO:0000256" key="6">
    <source>
        <dbReference type="SAM" id="MobiDB-lite"/>
    </source>
</evidence>
<proteinExistence type="predicted"/>
<feature type="transmembrane region" description="Helical" evidence="7">
    <location>
        <begin position="380"/>
        <end position="401"/>
    </location>
</feature>
<dbReference type="CDD" id="cd06173">
    <property type="entry name" value="MFS_MefA_like"/>
    <property type="match status" value="1"/>
</dbReference>
<dbReference type="Gene3D" id="1.20.1250.20">
    <property type="entry name" value="MFS general substrate transporter like domains"/>
    <property type="match status" value="1"/>
</dbReference>
<feature type="transmembrane region" description="Helical" evidence="7">
    <location>
        <begin position="338"/>
        <end position="359"/>
    </location>
</feature>
<evidence type="ECO:0000256" key="4">
    <source>
        <dbReference type="ARBA" id="ARBA00022989"/>
    </source>
</evidence>
<dbReference type="GO" id="GO:0022857">
    <property type="term" value="F:transmembrane transporter activity"/>
    <property type="evidence" value="ECO:0007669"/>
    <property type="project" value="InterPro"/>
</dbReference>
<dbReference type="InterPro" id="IPR022324">
    <property type="entry name" value="Bacilysin_exporter_BacE_put"/>
</dbReference>
<dbReference type="EMBL" id="CP163440">
    <property type="protein sequence ID" value="XDQ67484.1"/>
    <property type="molecule type" value="Genomic_DNA"/>
</dbReference>
<comment type="subcellular location">
    <subcellularLocation>
        <location evidence="1">Cell membrane</location>
        <topology evidence="1">Multi-pass membrane protein</topology>
    </subcellularLocation>
</comment>
<evidence type="ECO:0000256" key="5">
    <source>
        <dbReference type="ARBA" id="ARBA00023136"/>
    </source>
</evidence>
<sequence length="442" mass="45384">MARTEPDGRAGPGGPAGDAVTSGGADTPAVTASRLSVLRIASYRWFFLGQFTSAFGDYVVGPALAFAVLDLTGSVGDIGLVLAARTVPIVLFMLVGGVLADRLPRHLVMIGADAARAVTQAVTAALVLSGHAEIWQLMALQAVHGTASALFTPAVSGLIQQTVPSAQLQAANALRGMAQSAAMIAGPPAATLLVVTAGPGWAVGADALTFVVSAVCLSRLRLSRTERVGGPAARDLVGDLRAGWREFTSRTWVWSLISAASLTNACYAVFMVLGPALSERELGGPGAWGAILTAFGAGAVSGGAITLTLRPRRPLRFAVLAVSLFATPALVMSQSSSAVPVAVAAFLGGIGLMVFNPLWETVLQQEVPSTALSKVSAYEWLGSYAAQPFGMTLAGPAAAVLGIRRTLLAVGLSHLAIALAPLAARDVREHQVPRAVPTERKD</sequence>
<dbReference type="InterPro" id="IPR036259">
    <property type="entry name" value="MFS_trans_sf"/>
</dbReference>
<reference evidence="8" key="1">
    <citation type="submission" date="2024-07" db="EMBL/GenBank/DDBJ databases">
        <authorList>
            <person name="Yu S.T."/>
        </authorList>
    </citation>
    <scope>NUCLEOTIDE SEQUENCE</scope>
    <source>
        <strain evidence="8">R35</strain>
    </source>
</reference>
<evidence type="ECO:0000256" key="7">
    <source>
        <dbReference type="SAM" id="Phobius"/>
    </source>
</evidence>
<keyword evidence="5 7" id="KW-0472">Membrane</keyword>
<dbReference type="AlphaFoldDB" id="A0AB39SK28"/>
<feature type="transmembrane region" description="Helical" evidence="7">
    <location>
        <begin position="251"/>
        <end position="274"/>
    </location>
</feature>
<feature type="transmembrane region" description="Helical" evidence="7">
    <location>
        <begin position="78"/>
        <end position="100"/>
    </location>
</feature>
<dbReference type="PRINTS" id="PR01988">
    <property type="entry name" value="EXPORTERBACE"/>
</dbReference>
<keyword evidence="4 7" id="KW-1133">Transmembrane helix</keyword>
<evidence type="ECO:0000313" key="8">
    <source>
        <dbReference type="EMBL" id="XDQ67484.1"/>
    </source>
</evidence>
<dbReference type="PANTHER" id="PTHR23513">
    <property type="entry name" value="INTEGRAL MEMBRANE EFFLUX PROTEIN-RELATED"/>
    <property type="match status" value="1"/>
</dbReference>